<comment type="caution">
    <text evidence="1">The sequence shown here is derived from an EMBL/GenBank/DDBJ whole genome shotgun (WGS) entry which is preliminary data.</text>
</comment>
<organism evidence="1 2">
    <name type="scientific">Dentiscutata heterogama</name>
    <dbReference type="NCBI Taxonomy" id="1316150"/>
    <lineage>
        <taxon>Eukaryota</taxon>
        <taxon>Fungi</taxon>
        <taxon>Fungi incertae sedis</taxon>
        <taxon>Mucoromycota</taxon>
        <taxon>Glomeromycotina</taxon>
        <taxon>Glomeromycetes</taxon>
        <taxon>Diversisporales</taxon>
        <taxon>Gigasporaceae</taxon>
        <taxon>Dentiscutata</taxon>
    </lineage>
</organism>
<proteinExistence type="predicted"/>
<reference evidence="1" key="1">
    <citation type="submission" date="2021-06" db="EMBL/GenBank/DDBJ databases">
        <authorList>
            <person name="Kallberg Y."/>
            <person name="Tangrot J."/>
            <person name="Rosling A."/>
        </authorList>
    </citation>
    <scope>NUCLEOTIDE SEQUENCE</scope>
    <source>
        <strain evidence="1">IL203A</strain>
    </source>
</reference>
<dbReference type="Proteomes" id="UP000789702">
    <property type="component" value="Unassembled WGS sequence"/>
</dbReference>
<keyword evidence="2" id="KW-1185">Reference proteome</keyword>
<evidence type="ECO:0000313" key="2">
    <source>
        <dbReference type="Proteomes" id="UP000789702"/>
    </source>
</evidence>
<name>A0ACA9L8Z8_9GLOM</name>
<evidence type="ECO:0000313" key="1">
    <source>
        <dbReference type="EMBL" id="CAG8511464.1"/>
    </source>
</evidence>
<dbReference type="EMBL" id="CAJVPU010003014">
    <property type="protein sequence ID" value="CAG8511464.1"/>
    <property type="molecule type" value="Genomic_DNA"/>
</dbReference>
<sequence length="290" mass="32682">MSLKSPGPFFTNYLGANAITSNNTFLLASPYTIDNNSWSLLTIPLPSVHNKDFGYDNTLINKTIPSINAIVNSSTTILNVTFVYHIALSTGNITIYKASDNSIRQRVSVTMYEFCKINPDGYTVSITVISNIFNEYGEQYFVTMDNNFVKRVQTNEPLKGIHDGIWILKSDNQKIYSDESIMGSVRLTIDASKRFIKHNNQSAYIDTLLNELADKVPIRRSRLSAKNNFQEVFNGQIAIPIRIEMANNEVERSSSDVFSDLNSMIIYKNITTFSSGVTNDLDQDYGFKLI</sequence>
<gene>
    <name evidence="1" type="ORF">DHETER_LOCUS3476</name>
</gene>
<protein>
    <submittedName>
        <fullName evidence="1">10522_t:CDS:1</fullName>
    </submittedName>
</protein>
<feature type="non-terminal residue" evidence="1">
    <location>
        <position position="290"/>
    </location>
</feature>
<accession>A0ACA9L8Z8</accession>